<keyword evidence="2" id="KW-1185">Reference proteome</keyword>
<sequence length="65" mass="7738">YGFISHLRKISTPTKIAFWYKSELFCHKISHFEEFTLNDQIHNINEYYLSIIILNSVGIRFSVVD</sequence>
<evidence type="ECO:0000313" key="1">
    <source>
        <dbReference type="EMBL" id="RMZ96642.1"/>
    </source>
</evidence>
<dbReference type="AlphaFoldDB" id="A0A3M7PC58"/>
<reference evidence="1 2" key="1">
    <citation type="journal article" date="2018" name="Sci. Rep.">
        <title>Genomic signatures of local adaptation to the degree of environmental predictability in rotifers.</title>
        <authorList>
            <person name="Franch-Gras L."/>
            <person name="Hahn C."/>
            <person name="Garcia-Roger E.M."/>
            <person name="Carmona M.J."/>
            <person name="Serra M."/>
            <person name="Gomez A."/>
        </authorList>
    </citation>
    <scope>NUCLEOTIDE SEQUENCE [LARGE SCALE GENOMIC DNA]</scope>
    <source>
        <strain evidence="1">HYR1</strain>
    </source>
</reference>
<name>A0A3M7PC58_BRAPC</name>
<feature type="non-terminal residue" evidence="1">
    <location>
        <position position="1"/>
    </location>
</feature>
<dbReference type="EMBL" id="REGN01011997">
    <property type="protein sequence ID" value="RMZ96642.1"/>
    <property type="molecule type" value="Genomic_DNA"/>
</dbReference>
<gene>
    <name evidence="1" type="ORF">BpHYR1_050625</name>
</gene>
<comment type="caution">
    <text evidence="1">The sequence shown here is derived from an EMBL/GenBank/DDBJ whole genome shotgun (WGS) entry which is preliminary data.</text>
</comment>
<proteinExistence type="predicted"/>
<dbReference type="Proteomes" id="UP000276133">
    <property type="component" value="Unassembled WGS sequence"/>
</dbReference>
<evidence type="ECO:0000313" key="2">
    <source>
        <dbReference type="Proteomes" id="UP000276133"/>
    </source>
</evidence>
<organism evidence="1 2">
    <name type="scientific">Brachionus plicatilis</name>
    <name type="common">Marine rotifer</name>
    <name type="synonym">Brachionus muelleri</name>
    <dbReference type="NCBI Taxonomy" id="10195"/>
    <lineage>
        <taxon>Eukaryota</taxon>
        <taxon>Metazoa</taxon>
        <taxon>Spiralia</taxon>
        <taxon>Gnathifera</taxon>
        <taxon>Rotifera</taxon>
        <taxon>Eurotatoria</taxon>
        <taxon>Monogononta</taxon>
        <taxon>Pseudotrocha</taxon>
        <taxon>Ploima</taxon>
        <taxon>Brachionidae</taxon>
        <taxon>Brachionus</taxon>
    </lineage>
</organism>
<protein>
    <submittedName>
        <fullName evidence="1">Uncharacterized protein</fullName>
    </submittedName>
</protein>
<accession>A0A3M7PC58</accession>